<dbReference type="Gene3D" id="3.30.750.80">
    <property type="entry name" value="RNA methyltransferase domain (HRMD) like"/>
    <property type="match status" value="1"/>
</dbReference>
<dbReference type="PANTHER" id="PTHR47313:SF1">
    <property type="entry name" value="RIBOSOMAL RNA LARGE SUBUNIT METHYLTRANSFERASE K_L"/>
    <property type="match status" value="1"/>
</dbReference>
<dbReference type="Pfam" id="PF10672">
    <property type="entry name" value="Methyltrans_SAM"/>
    <property type="match status" value="1"/>
</dbReference>
<dbReference type="SUPFAM" id="SSF53335">
    <property type="entry name" value="S-adenosyl-L-methionine-dependent methyltransferases"/>
    <property type="match status" value="2"/>
</dbReference>
<dbReference type="GO" id="GO:0070043">
    <property type="term" value="F:rRNA (guanine-N7-)-methyltransferase activity"/>
    <property type="evidence" value="ECO:0007669"/>
    <property type="project" value="UniProtKB-UniRule"/>
</dbReference>
<dbReference type="SMART" id="SM00981">
    <property type="entry name" value="THUMP"/>
    <property type="match status" value="1"/>
</dbReference>
<dbReference type="Gene3D" id="3.30.2130.30">
    <property type="match status" value="1"/>
</dbReference>
<evidence type="ECO:0000256" key="6">
    <source>
        <dbReference type="HAMAP-Rule" id="MF_01858"/>
    </source>
</evidence>
<dbReference type="EMBL" id="CP046565">
    <property type="protein sequence ID" value="QJD31007.1"/>
    <property type="molecule type" value="Genomic_DNA"/>
</dbReference>
<name>A0A858QAS4_9GAMM</name>
<dbReference type="PROSITE" id="PS51165">
    <property type="entry name" value="THUMP"/>
    <property type="match status" value="1"/>
</dbReference>
<dbReference type="InterPro" id="IPR002052">
    <property type="entry name" value="DNA_methylase_N6_adenine_CS"/>
</dbReference>
<comment type="subcellular location">
    <subcellularLocation>
        <location evidence="6">Cytoplasm</location>
    </subcellularLocation>
</comment>
<keyword evidence="5 6" id="KW-0949">S-adenosyl-L-methionine</keyword>
<dbReference type="InterPro" id="IPR000241">
    <property type="entry name" value="RlmKL-like_Mtase"/>
</dbReference>
<dbReference type="PIRSF" id="PIRSF037618">
    <property type="entry name" value="RNA_Mtase_bacteria_prd"/>
    <property type="match status" value="1"/>
</dbReference>
<dbReference type="InterPro" id="IPR029063">
    <property type="entry name" value="SAM-dependent_MTases_sf"/>
</dbReference>
<dbReference type="Gene3D" id="3.40.50.150">
    <property type="entry name" value="Vaccinia Virus protein VP39"/>
    <property type="match status" value="2"/>
</dbReference>
<dbReference type="GO" id="GO:0005737">
    <property type="term" value="C:cytoplasm"/>
    <property type="evidence" value="ECO:0007669"/>
    <property type="project" value="UniProtKB-SubCell"/>
</dbReference>
<comment type="function">
    <text evidence="6">Specifically methylates the guanine in position 2445 (m2G2445) and the guanine in position 2069 (m7G2069) of 23S rRNA.</text>
</comment>
<dbReference type="CDD" id="cd02440">
    <property type="entry name" value="AdoMet_MTases"/>
    <property type="match status" value="1"/>
</dbReference>
<protein>
    <recommendedName>
        <fullName evidence="6">Ribosomal RNA large subunit methyltransferase K/L</fullName>
    </recommendedName>
    <domain>
        <recommendedName>
            <fullName evidence="6">23S rRNA m2G2445 methyltransferase</fullName>
            <ecNumber evidence="6">2.1.1.173</ecNumber>
        </recommendedName>
        <alternativeName>
            <fullName evidence="6">rRNA (guanine-N(2)-)-methyltransferase RlmL</fullName>
        </alternativeName>
    </domain>
    <domain>
        <recommendedName>
            <fullName evidence="6">23S rRNA m7G2069 methyltransferase</fullName>
            <ecNumber evidence="6">2.1.1.264</ecNumber>
        </recommendedName>
        <alternativeName>
            <fullName evidence="6">rRNA (guanine-N(7)-)-methyltransferase RlmK</fullName>
        </alternativeName>
    </domain>
</protein>
<keyword evidence="3 6" id="KW-0489">Methyltransferase</keyword>
<dbReference type="GO" id="GO:0003723">
    <property type="term" value="F:RNA binding"/>
    <property type="evidence" value="ECO:0007669"/>
    <property type="project" value="UniProtKB-UniRule"/>
</dbReference>
<dbReference type="Proteomes" id="UP000503004">
    <property type="component" value="Chromosome"/>
</dbReference>
<evidence type="ECO:0000313" key="10">
    <source>
        <dbReference type="Proteomes" id="UP000503004"/>
    </source>
</evidence>
<proteinExistence type="inferred from homology"/>
<dbReference type="GO" id="GO:0052915">
    <property type="term" value="F:23S rRNA (guanine(2445)-N(2))-methyltransferase activity"/>
    <property type="evidence" value="ECO:0007669"/>
    <property type="project" value="UniProtKB-UniRule"/>
</dbReference>
<evidence type="ECO:0000256" key="7">
    <source>
        <dbReference type="PROSITE-ProRule" id="PRU00529"/>
    </source>
</evidence>
<keyword evidence="1 6" id="KW-0963">Cytoplasm</keyword>
<feature type="domain" description="THUMP" evidence="8">
    <location>
        <begin position="46"/>
        <end position="157"/>
    </location>
</feature>
<dbReference type="Pfam" id="PF02926">
    <property type="entry name" value="THUMP"/>
    <property type="match status" value="1"/>
</dbReference>
<dbReference type="PROSITE" id="PS00092">
    <property type="entry name" value="N6_MTASE"/>
    <property type="match status" value="1"/>
</dbReference>
<dbReference type="InterPro" id="IPR004114">
    <property type="entry name" value="THUMP_dom"/>
</dbReference>
<comment type="catalytic activity">
    <reaction evidence="6">
        <text>guanosine(2069) in 23S rRNA + S-adenosyl-L-methionine = N(2)-methylguanosine(2069) in 23S rRNA + S-adenosyl-L-homocysteine + H(+)</text>
        <dbReference type="Rhea" id="RHEA:43772"/>
        <dbReference type="Rhea" id="RHEA-COMP:10688"/>
        <dbReference type="Rhea" id="RHEA-COMP:10689"/>
        <dbReference type="ChEBI" id="CHEBI:15378"/>
        <dbReference type="ChEBI" id="CHEBI:57856"/>
        <dbReference type="ChEBI" id="CHEBI:59789"/>
        <dbReference type="ChEBI" id="CHEBI:74269"/>
        <dbReference type="ChEBI" id="CHEBI:74481"/>
        <dbReference type="EC" id="2.1.1.264"/>
    </reaction>
</comment>
<keyword evidence="2 6" id="KW-0698">rRNA processing</keyword>
<dbReference type="CDD" id="cd11715">
    <property type="entry name" value="THUMP_AdoMetMT"/>
    <property type="match status" value="1"/>
</dbReference>
<gene>
    <name evidence="9" type="primary">rlmKL</name>
    <name evidence="6" type="synonym">rlmL</name>
    <name evidence="9" type="ORF">GNH96_14330</name>
</gene>
<evidence type="ECO:0000256" key="5">
    <source>
        <dbReference type="ARBA" id="ARBA00022691"/>
    </source>
</evidence>
<dbReference type="KEGG" id="metu:GNH96_14330"/>
<dbReference type="EC" id="2.1.1.264" evidence="6"/>
<accession>A0A858QAS4</accession>
<reference evidence="10" key="1">
    <citation type="submission" date="2019-12" db="EMBL/GenBank/DDBJ databases">
        <authorList>
            <person name="Awala S.I."/>
            <person name="Rhee S.K."/>
        </authorList>
    </citation>
    <scope>NUCLEOTIDE SEQUENCE [LARGE SCALE GENOMIC DNA]</scope>
    <source>
        <strain evidence="10">IM1</strain>
    </source>
</reference>
<dbReference type="InterPro" id="IPR019614">
    <property type="entry name" value="SAM-dep_methyl-trfase"/>
</dbReference>
<evidence type="ECO:0000256" key="4">
    <source>
        <dbReference type="ARBA" id="ARBA00022679"/>
    </source>
</evidence>
<comment type="similarity">
    <text evidence="6">Belongs to the methyltransferase superfamily. RlmKL family.</text>
</comment>
<keyword evidence="7" id="KW-0694">RNA-binding</keyword>
<keyword evidence="10" id="KW-1185">Reference proteome</keyword>
<dbReference type="AlphaFoldDB" id="A0A858QAS4"/>
<evidence type="ECO:0000256" key="1">
    <source>
        <dbReference type="ARBA" id="ARBA00022490"/>
    </source>
</evidence>
<dbReference type="HAMAP" id="MF_01858">
    <property type="entry name" value="23SrRNA_methyltr_KL"/>
    <property type="match status" value="1"/>
</dbReference>
<evidence type="ECO:0000259" key="8">
    <source>
        <dbReference type="PROSITE" id="PS51165"/>
    </source>
</evidence>
<dbReference type="RefSeq" id="WP_169604280.1">
    <property type="nucleotide sequence ID" value="NZ_CP046565.1"/>
</dbReference>
<sequence length="738" mass="82130">MPTTRDFFATAPKGLEPLLARELDGLGAESVKETRAGVEFRGTLETAYRACLWSRLANRILMPLDRFAAATPEALYDGVQRTDWARHFEPEATIAIDFSSRRSAITHTLFGAQKVKDAIADQFLDRLGRRPSVQLEQPDIRINLHLDADQAVLSLDLSGDSLHRRGYRTEAGPAPLKENLAAAVLLRAGWPEVAAQGGSLIDPMCGSATLLIEGAMLAADLAPGLLRGHYGFLAWKGHDIDLWQKLLDEARERGVAGLARLPPILGYDLDRRAIHLALNNIDRAGLRGKIHVERRAAADARPKGTKGLVVVNPPYGERLGDLESLSPVYRAFGETLQQHFQGWKAALLTGNVELAFQIGVRASRYYTLYNGALECRLFLFEIEPERFFTPRSGAPETEGQKKLRQIMGKAGRGAFPAEQAEMFANRLRKNLRSLGSWARKSGVSCYRLYDADLPEFAVAVDLYQGEKLWVHVQEYEAPSSVDPAKAEARLAGAMAMIPEVLQVPREQIYLKVRRRQKGEAQYGKQDQTAHFHVVEEGGWRFWVNFEDYLDTGLFLDHRITRGLIQQAARGRHVLNLFAYTGTATVYAAGGGAASTTTVDMSHTYLDWAGRNLALNGLAERDNLRIQADCLEWLDAATSRARRYGLIFLDPPTFSNSKRMAGSFDIQRDQGPLLKKAVSLLEPGGLLIFSTNYRKFKLDETVLAGCAVEDISRLTLPKDFERNPKIHVCWRILAPTGQR</sequence>
<dbReference type="EC" id="2.1.1.173" evidence="6"/>
<dbReference type="InterPro" id="IPR054170">
    <property type="entry name" value="RlmL_1st"/>
</dbReference>
<evidence type="ECO:0000313" key="9">
    <source>
        <dbReference type="EMBL" id="QJD31007.1"/>
    </source>
</evidence>
<dbReference type="NCBIfam" id="NF008748">
    <property type="entry name" value="PRK11783.1"/>
    <property type="match status" value="1"/>
</dbReference>
<dbReference type="Pfam" id="PF22020">
    <property type="entry name" value="RlmL_1st"/>
    <property type="match status" value="1"/>
</dbReference>
<organism evidence="9 10">
    <name type="scientific">Methylococcus geothermalis</name>
    <dbReference type="NCBI Taxonomy" id="2681310"/>
    <lineage>
        <taxon>Bacteria</taxon>
        <taxon>Pseudomonadati</taxon>
        <taxon>Pseudomonadota</taxon>
        <taxon>Gammaproteobacteria</taxon>
        <taxon>Methylococcales</taxon>
        <taxon>Methylococcaceae</taxon>
        <taxon>Methylococcus</taxon>
    </lineage>
</organism>
<comment type="catalytic activity">
    <reaction evidence="6">
        <text>guanosine(2445) in 23S rRNA + S-adenosyl-L-methionine = N(2)-methylguanosine(2445) in 23S rRNA + S-adenosyl-L-homocysteine + H(+)</text>
        <dbReference type="Rhea" id="RHEA:42740"/>
        <dbReference type="Rhea" id="RHEA-COMP:10215"/>
        <dbReference type="Rhea" id="RHEA-COMP:10216"/>
        <dbReference type="ChEBI" id="CHEBI:15378"/>
        <dbReference type="ChEBI" id="CHEBI:57856"/>
        <dbReference type="ChEBI" id="CHEBI:59789"/>
        <dbReference type="ChEBI" id="CHEBI:74269"/>
        <dbReference type="ChEBI" id="CHEBI:74481"/>
        <dbReference type="EC" id="2.1.1.173"/>
    </reaction>
</comment>
<dbReference type="InterPro" id="IPR017244">
    <property type="entry name" value="23SrRNA_methyltr_KL"/>
</dbReference>
<dbReference type="Pfam" id="PF01170">
    <property type="entry name" value="UPF0020"/>
    <property type="match status" value="1"/>
</dbReference>
<evidence type="ECO:0000256" key="3">
    <source>
        <dbReference type="ARBA" id="ARBA00022603"/>
    </source>
</evidence>
<dbReference type="PANTHER" id="PTHR47313">
    <property type="entry name" value="RIBOSOMAL RNA LARGE SUBUNIT METHYLTRANSFERASE K/L"/>
    <property type="match status" value="1"/>
</dbReference>
<evidence type="ECO:0000256" key="2">
    <source>
        <dbReference type="ARBA" id="ARBA00022552"/>
    </source>
</evidence>
<keyword evidence="4 6" id="KW-0808">Transferase</keyword>